<evidence type="ECO:0000313" key="18">
    <source>
        <dbReference type="Proteomes" id="UP000645828"/>
    </source>
</evidence>
<dbReference type="PANTHER" id="PTHR19265">
    <property type="entry name" value="MEIOSIS-SPECIFIC NUCLEAR STRUCTURAL PROTEIN 1"/>
    <property type="match status" value="1"/>
</dbReference>
<dbReference type="InterPro" id="IPR026504">
    <property type="entry name" value="MNS1"/>
</dbReference>
<dbReference type="GO" id="GO:0005634">
    <property type="term" value="C:nucleus"/>
    <property type="evidence" value="ECO:0007669"/>
    <property type="project" value="UniProtKB-SubCell"/>
</dbReference>
<dbReference type="GO" id="GO:0031514">
    <property type="term" value="C:motile cilium"/>
    <property type="evidence" value="ECO:0007669"/>
    <property type="project" value="TreeGrafter"/>
</dbReference>
<evidence type="ECO:0000259" key="16">
    <source>
        <dbReference type="Pfam" id="PF13868"/>
    </source>
</evidence>
<evidence type="ECO:0000256" key="1">
    <source>
        <dbReference type="ARBA" id="ARBA00004123"/>
    </source>
</evidence>
<evidence type="ECO:0000256" key="14">
    <source>
        <dbReference type="ARBA" id="ARBA00047133"/>
    </source>
</evidence>
<evidence type="ECO:0000256" key="13">
    <source>
        <dbReference type="ARBA" id="ARBA00046114"/>
    </source>
</evidence>
<comment type="subunit">
    <text evidence="14">Able to form oligomers. Microtubule inner protein component of sperm flagellar doublet microtubules. Interacts with ODAD1. Interacts with BBOF1.</text>
</comment>
<evidence type="ECO:0000256" key="7">
    <source>
        <dbReference type="ARBA" id="ARBA00023054"/>
    </source>
</evidence>
<keyword evidence="12" id="KW-0966">Cell projection</keyword>
<dbReference type="GO" id="GO:0044782">
    <property type="term" value="P:cilium organization"/>
    <property type="evidence" value="ECO:0007669"/>
    <property type="project" value="TreeGrafter"/>
</dbReference>
<dbReference type="Proteomes" id="UP000645828">
    <property type="component" value="Unassembled WGS sequence"/>
</dbReference>
<comment type="caution">
    <text evidence="17">The sequence shown here is derived from an EMBL/GenBank/DDBJ whole genome shotgun (WGS) entry which is preliminary data.</text>
</comment>
<dbReference type="GO" id="GO:0051321">
    <property type="term" value="P:meiotic cell cycle"/>
    <property type="evidence" value="ECO:0007669"/>
    <property type="project" value="UniProtKB-KW"/>
</dbReference>
<evidence type="ECO:0000256" key="10">
    <source>
        <dbReference type="ARBA" id="ARBA00023242"/>
    </source>
</evidence>
<feature type="domain" description="Trichohyalin-plectin-homology" evidence="16">
    <location>
        <begin position="80"/>
        <end position="274"/>
    </location>
</feature>
<keyword evidence="6" id="KW-0282">Flagellum</keyword>
<dbReference type="PANTHER" id="PTHR19265:SF0">
    <property type="entry name" value="MEIOSIS-SPECIFIC NUCLEAR STRUCTURAL PROTEIN 1"/>
    <property type="match status" value="1"/>
</dbReference>
<evidence type="ECO:0000256" key="4">
    <source>
        <dbReference type="ARBA" id="ARBA00014813"/>
    </source>
</evidence>
<keyword evidence="9" id="KW-0206">Cytoskeleton</keyword>
<protein>
    <recommendedName>
        <fullName evidence="4">Meiosis-specific nuclear structural protein 1</fullName>
    </recommendedName>
</protein>
<dbReference type="EMBL" id="CAJHUB010000657">
    <property type="protein sequence ID" value="CAD7670320.1"/>
    <property type="molecule type" value="Genomic_DNA"/>
</dbReference>
<keyword evidence="11" id="KW-0469">Meiosis</keyword>
<evidence type="ECO:0000256" key="9">
    <source>
        <dbReference type="ARBA" id="ARBA00023212"/>
    </source>
</evidence>
<evidence type="ECO:0000256" key="5">
    <source>
        <dbReference type="ARBA" id="ARBA00022490"/>
    </source>
</evidence>
<comment type="function">
    <text evidence="13">Microtubule inner protein (MIP) part of the dynein-decorated doublet microtubules (DMTs) in cilia axoneme, which is required for motile cilia beating. May play a role in the control of meiotic division and germ cell differentiation through regulation of pairing and recombination during meiosis. Required for sperm flagella assembly. May play a role in the assembly and function of the outer dynein arm-docking complex (ODA-DC). ODA-DC mediates outer dynein arms (ODA) binding onto the axonemal doublet microtubules.</text>
</comment>
<keyword evidence="5" id="KW-0963">Cytoplasm</keyword>
<evidence type="ECO:0000256" key="6">
    <source>
        <dbReference type="ARBA" id="ARBA00022846"/>
    </source>
</evidence>
<keyword evidence="7 15" id="KW-0175">Coiled coil</keyword>
<gene>
    <name evidence="17" type="ORF">NYPRO_LOCUS3115</name>
</gene>
<keyword evidence="10" id="KW-0539">Nucleus</keyword>
<reference evidence="17" key="1">
    <citation type="submission" date="2020-12" db="EMBL/GenBank/DDBJ databases">
        <authorList>
            <consortium name="Molecular Ecology Group"/>
        </authorList>
    </citation>
    <scope>NUCLEOTIDE SEQUENCE</scope>
    <source>
        <strain evidence="17">TBG_1078</strain>
    </source>
</reference>
<evidence type="ECO:0000256" key="15">
    <source>
        <dbReference type="SAM" id="Coils"/>
    </source>
</evidence>
<dbReference type="Pfam" id="PF13868">
    <property type="entry name" value="TPH"/>
    <property type="match status" value="1"/>
</dbReference>
<evidence type="ECO:0000313" key="17">
    <source>
        <dbReference type="EMBL" id="CAD7670320.1"/>
    </source>
</evidence>
<dbReference type="GO" id="GO:0005930">
    <property type="term" value="C:axoneme"/>
    <property type="evidence" value="ECO:0007669"/>
    <property type="project" value="UniProtKB-ARBA"/>
</dbReference>
<evidence type="ECO:0000256" key="8">
    <source>
        <dbReference type="ARBA" id="ARBA00023069"/>
    </source>
</evidence>
<keyword evidence="18" id="KW-1185">Reference proteome</keyword>
<feature type="coiled-coil region" evidence="15">
    <location>
        <begin position="28"/>
        <end position="59"/>
    </location>
</feature>
<accession>A0A811XXU6</accession>
<comment type="subcellular location">
    <subcellularLocation>
        <location evidence="2">Cytoplasm</location>
        <location evidence="2">Cytoskeleton</location>
        <location evidence="2">Flagellum axoneme</location>
    </subcellularLocation>
    <subcellularLocation>
        <location evidence="1">Nucleus</location>
    </subcellularLocation>
</comment>
<evidence type="ECO:0000256" key="12">
    <source>
        <dbReference type="ARBA" id="ARBA00023273"/>
    </source>
</evidence>
<dbReference type="InterPro" id="IPR043597">
    <property type="entry name" value="TPH_dom"/>
</dbReference>
<keyword evidence="8" id="KW-0969">Cilium</keyword>
<sequence length="358" mass="43409">MNNVRGQVVQNENDDCVEHKRFLRLLQNEQFELDMEEAIQKAEKKQKTEELQLEQEEKLAMKLAKLKHDSLTDKKMRRQVRENSIKLRELKKKLKAAYMNKERAAQIAEKDTIKYEQMKQAIKEETAAEDKRNKVKTRYYLDLEKQLEEQEKRKQEVYEQFLKETLMIDEITTKVRKNECNSKVYRKVSERRRKKCDEMEKKNRKIIEFANMQQQKDWMAKVQENEGKRLQLQNMLTQKPEDMLWQREDLEQVRQELYQKEQAEIHKMKLKEKAMLAKLAEDDQIELMNAQKQRMKQLEHRRSVKKLTKECHNQRLKLLREHATKLLGYLPSGVFKKENDFNMLGEEFRKRNGICEDK</sequence>
<name>A0A811XXU6_NYCPR</name>
<organism evidence="17 18">
    <name type="scientific">Nyctereutes procyonoides</name>
    <name type="common">Raccoon dog</name>
    <name type="synonym">Canis procyonoides</name>
    <dbReference type="NCBI Taxonomy" id="34880"/>
    <lineage>
        <taxon>Eukaryota</taxon>
        <taxon>Metazoa</taxon>
        <taxon>Chordata</taxon>
        <taxon>Craniata</taxon>
        <taxon>Vertebrata</taxon>
        <taxon>Euteleostomi</taxon>
        <taxon>Mammalia</taxon>
        <taxon>Eutheria</taxon>
        <taxon>Laurasiatheria</taxon>
        <taxon>Carnivora</taxon>
        <taxon>Caniformia</taxon>
        <taxon>Canidae</taxon>
        <taxon>Nyctereutes</taxon>
    </lineage>
</organism>
<proteinExistence type="inferred from homology"/>
<evidence type="ECO:0000256" key="11">
    <source>
        <dbReference type="ARBA" id="ARBA00023254"/>
    </source>
</evidence>
<dbReference type="AlphaFoldDB" id="A0A811XXU6"/>
<evidence type="ECO:0000256" key="2">
    <source>
        <dbReference type="ARBA" id="ARBA00004611"/>
    </source>
</evidence>
<comment type="similarity">
    <text evidence="3">Belongs to the MNS1 family.</text>
</comment>
<evidence type="ECO:0000256" key="3">
    <source>
        <dbReference type="ARBA" id="ARBA00009158"/>
    </source>
</evidence>